<comment type="caution">
    <text evidence="1">The sequence shown here is derived from an EMBL/GenBank/DDBJ whole genome shotgun (WGS) entry which is preliminary data.</text>
</comment>
<reference evidence="1 2" key="1">
    <citation type="submission" date="2019-06" db="EMBL/GenBank/DDBJ databases">
        <title>A chromosomal-level reference genome of Carpinus fangiana (Coryloideae, Betulaceae).</title>
        <authorList>
            <person name="Yang X."/>
            <person name="Wang Z."/>
            <person name="Zhang L."/>
            <person name="Hao G."/>
            <person name="Liu J."/>
            <person name="Yang Y."/>
        </authorList>
    </citation>
    <scope>NUCLEOTIDE SEQUENCE [LARGE SCALE GENOMIC DNA]</scope>
    <source>
        <strain evidence="1">Cfa_2016G</strain>
        <tissue evidence="1">Leaf</tissue>
    </source>
</reference>
<evidence type="ECO:0000313" key="1">
    <source>
        <dbReference type="EMBL" id="KAB8338847.1"/>
    </source>
</evidence>
<gene>
    <name evidence="1" type="ORF">FH972_021791</name>
</gene>
<dbReference type="AlphaFoldDB" id="A0A5N6KQP9"/>
<proteinExistence type="predicted"/>
<sequence length="109" mass="11705">MANTMDMTQNNLSTMAHGRRVTFRTVATGLGAGIDSPRARVMESGDSVCIITQEPRGASLTETGAVIRPEARLLGNQLVACPTLATATSFEADCARLHRQNYVKENIVV</sequence>
<organism evidence="1 2">
    <name type="scientific">Carpinus fangiana</name>
    <dbReference type="NCBI Taxonomy" id="176857"/>
    <lineage>
        <taxon>Eukaryota</taxon>
        <taxon>Viridiplantae</taxon>
        <taxon>Streptophyta</taxon>
        <taxon>Embryophyta</taxon>
        <taxon>Tracheophyta</taxon>
        <taxon>Spermatophyta</taxon>
        <taxon>Magnoliopsida</taxon>
        <taxon>eudicotyledons</taxon>
        <taxon>Gunneridae</taxon>
        <taxon>Pentapetalae</taxon>
        <taxon>rosids</taxon>
        <taxon>fabids</taxon>
        <taxon>Fagales</taxon>
        <taxon>Betulaceae</taxon>
        <taxon>Carpinus</taxon>
    </lineage>
</organism>
<evidence type="ECO:0000313" key="2">
    <source>
        <dbReference type="Proteomes" id="UP000327013"/>
    </source>
</evidence>
<protein>
    <submittedName>
        <fullName evidence="1">Uncharacterized protein</fullName>
    </submittedName>
</protein>
<name>A0A5N6KQP9_9ROSI</name>
<accession>A0A5N6KQP9</accession>
<dbReference type="EMBL" id="VIBQ01000010">
    <property type="protein sequence ID" value="KAB8338847.1"/>
    <property type="molecule type" value="Genomic_DNA"/>
</dbReference>
<keyword evidence="2" id="KW-1185">Reference proteome</keyword>
<dbReference type="Proteomes" id="UP000327013">
    <property type="component" value="Unassembled WGS sequence"/>
</dbReference>